<feature type="region of interest" description="Disordered" evidence="1">
    <location>
        <begin position="1"/>
        <end position="32"/>
    </location>
</feature>
<reference evidence="2" key="1">
    <citation type="submission" date="2014-11" db="EMBL/GenBank/DDBJ databases">
        <authorList>
            <person name="Otto D Thomas"/>
            <person name="Naeem Raeece"/>
        </authorList>
    </citation>
    <scope>NUCLEOTIDE SEQUENCE</scope>
</reference>
<evidence type="ECO:0000256" key="1">
    <source>
        <dbReference type="SAM" id="MobiDB-lite"/>
    </source>
</evidence>
<feature type="region of interest" description="Disordered" evidence="1">
    <location>
        <begin position="181"/>
        <end position="227"/>
    </location>
</feature>
<name>A0A0G4GQH5_9ALVE</name>
<evidence type="ECO:0000313" key="2">
    <source>
        <dbReference type="EMBL" id="CEM32715.1"/>
    </source>
</evidence>
<feature type="region of interest" description="Disordered" evidence="1">
    <location>
        <begin position="295"/>
        <end position="370"/>
    </location>
</feature>
<organism evidence="2">
    <name type="scientific">Chromera velia CCMP2878</name>
    <dbReference type="NCBI Taxonomy" id="1169474"/>
    <lineage>
        <taxon>Eukaryota</taxon>
        <taxon>Sar</taxon>
        <taxon>Alveolata</taxon>
        <taxon>Colpodellida</taxon>
        <taxon>Chromeraceae</taxon>
        <taxon>Chromera</taxon>
    </lineage>
</organism>
<feature type="compositionally biased region" description="Polar residues" evidence="1">
    <location>
        <begin position="306"/>
        <end position="319"/>
    </location>
</feature>
<dbReference type="AlphaFoldDB" id="A0A0G4GQH5"/>
<feature type="compositionally biased region" description="Pro residues" evidence="1">
    <location>
        <begin position="258"/>
        <end position="269"/>
    </location>
</feature>
<accession>A0A0G4GQH5</accession>
<gene>
    <name evidence="2" type="ORF">Cvel_22928</name>
</gene>
<proteinExistence type="predicted"/>
<dbReference type="VEuPathDB" id="CryptoDB:Cvel_22928"/>
<protein>
    <submittedName>
        <fullName evidence="2">Uncharacterized protein</fullName>
    </submittedName>
</protein>
<feature type="region of interest" description="Disordered" evidence="1">
    <location>
        <begin position="251"/>
        <end position="270"/>
    </location>
</feature>
<dbReference type="EMBL" id="CDMZ01001443">
    <property type="protein sequence ID" value="CEM32715.1"/>
    <property type="molecule type" value="Genomic_DNA"/>
</dbReference>
<sequence>MQGPPIKIGSSSETDEPGVMCPPVSQEVPSVARGARSKTCSLLSKTQGSNSSLPEGEGSFETISRIEGATGTSGLERTEAAFDPLLLDHLLLSGQAGAPLPGQPLPQVPSAESVSDTLDPAALPFAPSTQSQHQRAQSWDGHFTEHNSDVSIDVPPPTCCSEPWLPSLSQWWAEELHSDKQHPIPGKQFDSPPDYDNEGASQEAVEGLPPFDPQEGAGPGQPILSSDDKKVSVTLPERHCVSAPATPAGLLASTRTAPAPPAAPAPSPLFLPSLSVNPAEDFALWAKPLLENAQQDASPDKLGLESTLNLTSQSESSPVTAEGSPFGDSPFESRAASMLPTAPSSGEPSAACSAEPSRAASPTPDQHFLS</sequence>